<comment type="caution">
    <text evidence="1">The sequence shown here is derived from an EMBL/GenBank/DDBJ whole genome shotgun (WGS) entry which is preliminary data.</text>
</comment>
<accession>A0A8J8JX46</accession>
<dbReference type="EMBL" id="WHPF01000007">
    <property type="protein sequence ID" value="NNV55986.1"/>
    <property type="molecule type" value="Genomic_DNA"/>
</dbReference>
<name>A0A8J8JX46_9BACT</name>
<organism evidence="1 2">
    <name type="scientific">Limnovirga soli</name>
    <dbReference type="NCBI Taxonomy" id="2656915"/>
    <lineage>
        <taxon>Bacteria</taxon>
        <taxon>Pseudomonadati</taxon>
        <taxon>Bacteroidota</taxon>
        <taxon>Chitinophagia</taxon>
        <taxon>Chitinophagales</taxon>
        <taxon>Chitinophagaceae</taxon>
        <taxon>Limnovirga</taxon>
    </lineage>
</organism>
<protein>
    <submittedName>
        <fullName evidence="1">Uncharacterized protein</fullName>
    </submittedName>
</protein>
<evidence type="ECO:0000313" key="1">
    <source>
        <dbReference type="EMBL" id="NNV55986.1"/>
    </source>
</evidence>
<dbReference type="RefSeq" id="WP_171607928.1">
    <property type="nucleotide sequence ID" value="NZ_WHPF01000007.1"/>
</dbReference>
<gene>
    <name evidence="1" type="ORF">GD597_10990</name>
</gene>
<dbReference type="Proteomes" id="UP000598971">
    <property type="component" value="Unassembled WGS sequence"/>
</dbReference>
<evidence type="ECO:0000313" key="2">
    <source>
        <dbReference type="Proteomes" id="UP000598971"/>
    </source>
</evidence>
<keyword evidence="2" id="KW-1185">Reference proteome</keyword>
<dbReference type="AlphaFoldDB" id="A0A8J8JX46"/>
<sequence length="104" mass="11853">MKWLINIPGRAKNNMLTAEVIYASYQIEQIHVFGEGFSVLLQNNRPLLVAIELDRPLTWKHIQGELKEPAMLAALVTELEKHLEKPKACQADISHMYSQVKQTA</sequence>
<proteinExistence type="predicted"/>
<reference evidence="1" key="1">
    <citation type="submission" date="2019-10" db="EMBL/GenBank/DDBJ databases">
        <title>Draft genome sequence of Panacibacter sp. KCS-6.</title>
        <authorList>
            <person name="Yim K.J."/>
        </authorList>
    </citation>
    <scope>NUCLEOTIDE SEQUENCE</scope>
    <source>
        <strain evidence="1">KCS-6</strain>
    </source>
</reference>